<reference evidence="2" key="1">
    <citation type="journal article" date="2019" name="Int. J. Syst. Evol. Microbiol.">
        <title>The Global Catalogue of Microorganisms (GCM) 10K type strain sequencing project: providing services to taxonomists for standard genome sequencing and annotation.</title>
        <authorList>
            <consortium name="The Broad Institute Genomics Platform"/>
            <consortium name="The Broad Institute Genome Sequencing Center for Infectious Disease"/>
            <person name="Wu L."/>
            <person name="Ma J."/>
        </authorList>
    </citation>
    <scope>NUCLEOTIDE SEQUENCE [LARGE SCALE GENOMIC DNA]</scope>
    <source>
        <strain evidence="2">CGMCC 1.14993</strain>
    </source>
</reference>
<evidence type="ECO:0000313" key="1">
    <source>
        <dbReference type="EMBL" id="GGI12879.1"/>
    </source>
</evidence>
<comment type="caution">
    <text evidence="1">The sequence shown here is derived from an EMBL/GenBank/DDBJ whole genome shotgun (WGS) entry which is preliminary data.</text>
</comment>
<accession>A0A8J3AHE5</accession>
<organism evidence="1 2">
    <name type="scientific">Gottfriedia solisilvae</name>
    <dbReference type="NCBI Taxonomy" id="1516104"/>
    <lineage>
        <taxon>Bacteria</taxon>
        <taxon>Bacillati</taxon>
        <taxon>Bacillota</taxon>
        <taxon>Bacilli</taxon>
        <taxon>Bacillales</taxon>
        <taxon>Bacillaceae</taxon>
        <taxon>Gottfriedia</taxon>
    </lineage>
</organism>
<proteinExistence type="predicted"/>
<sequence>MITVIILGITLIVLAYAFFRTDWIQTQIMASTMKSAEYDSRTVTCPKCQKENKRVRGTNYCSNCHCSY</sequence>
<dbReference type="EMBL" id="BMHB01000001">
    <property type="protein sequence ID" value="GGI12879.1"/>
    <property type="molecule type" value="Genomic_DNA"/>
</dbReference>
<dbReference type="Proteomes" id="UP000626244">
    <property type="component" value="Unassembled WGS sequence"/>
</dbReference>
<gene>
    <name evidence="1" type="ORF">GCM10007380_15120</name>
</gene>
<name>A0A8J3AHE5_9BACI</name>
<keyword evidence="2" id="KW-1185">Reference proteome</keyword>
<dbReference type="AlphaFoldDB" id="A0A8J3AHE5"/>
<evidence type="ECO:0000313" key="2">
    <source>
        <dbReference type="Proteomes" id="UP000626244"/>
    </source>
</evidence>
<protein>
    <submittedName>
        <fullName evidence="1">Uncharacterized protein</fullName>
    </submittedName>
</protein>